<sequence>MFYFENDGSTKALTEPNEIRHVGREVVKAMYPEVEDASKRRTHQADVTKVASWDHRKL</sequence>
<gene>
    <name evidence="2" type="ORF">GCM10010468_09850</name>
</gene>
<dbReference type="RefSeq" id="WP_344822574.1">
    <property type="nucleotide sequence ID" value="NZ_BAAAUV010000002.1"/>
</dbReference>
<feature type="region of interest" description="Disordered" evidence="1">
    <location>
        <begin position="37"/>
        <end position="58"/>
    </location>
</feature>
<evidence type="ECO:0000256" key="1">
    <source>
        <dbReference type="SAM" id="MobiDB-lite"/>
    </source>
</evidence>
<proteinExistence type="predicted"/>
<reference evidence="3" key="1">
    <citation type="journal article" date="2019" name="Int. J. Syst. Evol. Microbiol.">
        <title>The Global Catalogue of Microorganisms (GCM) 10K type strain sequencing project: providing services to taxonomists for standard genome sequencing and annotation.</title>
        <authorList>
            <consortium name="The Broad Institute Genomics Platform"/>
            <consortium name="The Broad Institute Genome Sequencing Center for Infectious Disease"/>
            <person name="Wu L."/>
            <person name="Ma J."/>
        </authorList>
    </citation>
    <scope>NUCLEOTIDE SEQUENCE [LARGE SCALE GENOMIC DNA]</scope>
    <source>
        <strain evidence="3">JCM 9377</strain>
    </source>
</reference>
<protein>
    <submittedName>
        <fullName evidence="2">Uncharacterized protein</fullName>
    </submittedName>
</protein>
<organism evidence="2 3">
    <name type="scientific">Actinocorallia longicatena</name>
    <dbReference type="NCBI Taxonomy" id="111803"/>
    <lineage>
        <taxon>Bacteria</taxon>
        <taxon>Bacillati</taxon>
        <taxon>Actinomycetota</taxon>
        <taxon>Actinomycetes</taxon>
        <taxon>Streptosporangiales</taxon>
        <taxon>Thermomonosporaceae</taxon>
        <taxon>Actinocorallia</taxon>
    </lineage>
</organism>
<evidence type="ECO:0000313" key="3">
    <source>
        <dbReference type="Proteomes" id="UP001501237"/>
    </source>
</evidence>
<comment type="caution">
    <text evidence="2">The sequence shown here is derived from an EMBL/GenBank/DDBJ whole genome shotgun (WGS) entry which is preliminary data.</text>
</comment>
<dbReference type="EMBL" id="BAAAUV010000002">
    <property type="protein sequence ID" value="GAA3198275.1"/>
    <property type="molecule type" value="Genomic_DNA"/>
</dbReference>
<accession>A0ABP6Q0Y5</accession>
<keyword evidence="3" id="KW-1185">Reference proteome</keyword>
<dbReference type="Proteomes" id="UP001501237">
    <property type="component" value="Unassembled WGS sequence"/>
</dbReference>
<name>A0ABP6Q0Y5_9ACTN</name>
<evidence type="ECO:0000313" key="2">
    <source>
        <dbReference type="EMBL" id="GAA3198275.1"/>
    </source>
</evidence>